<gene>
    <name evidence="2" type="ORF">KO481_38065</name>
</gene>
<feature type="signal peptide" evidence="1">
    <location>
        <begin position="1"/>
        <end position="27"/>
    </location>
</feature>
<keyword evidence="3" id="KW-1185">Reference proteome</keyword>
<proteinExistence type="predicted"/>
<evidence type="ECO:0000313" key="2">
    <source>
        <dbReference type="EMBL" id="MBU3067315.1"/>
    </source>
</evidence>
<comment type="caution">
    <text evidence="2">The sequence shown here is derived from an EMBL/GenBank/DDBJ whole genome shotgun (WGS) entry which is preliminary data.</text>
</comment>
<name>A0ABS6BD23_9NOCA</name>
<evidence type="ECO:0000313" key="3">
    <source>
        <dbReference type="Proteomes" id="UP000733379"/>
    </source>
</evidence>
<evidence type="ECO:0008006" key="4">
    <source>
        <dbReference type="Google" id="ProtNLM"/>
    </source>
</evidence>
<keyword evidence="1" id="KW-0732">Signal</keyword>
<feature type="chain" id="PRO_5046622233" description="Secreted protein" evidence="1">
    <location>
        <begin position="28"/>
        <end position="130"/>
    </location>
</feature>
<dbReference type="Proteomes" id="UP000733379">
    <property type="component" value="Unassembled WGS sequence"/>
</dbReference>
<organism evidence="2 3">
    <name type="scientific">Nocardia albiluteola</name>
    <dbReference type="NCBI Taxonomy" id="2842303"/>
    <lineage>
        <taxon>Bacteria</taxon>
        <taxon>Bacillati</taxon>
        <taxon>Actinomycetota</taxon>
        <taxon>Actinomycetes</taxon>
        <taxon>Mycobacteriales</taxon>
        <taxon>Nocardiaceae</taxon>
        <taxon>Nocardia</taxon>
    </lineage>
</organism>
<sequence length="130" mass="13228">MKRAVAAAAAMGVVATVTALSAPSASATVTSIAIAPAFTLGIHRYGTTCSYTVTVSVDDNSRTVYFFEEGQGPSGFAQAKPSGGVAKATWTPSSTKVTYIYAIQPNATAQIRQPVDVGTGINFGSACVAM</sequence>
<protein>
    <recommendedName>
        <fullName evidence="4">Secreted protein</fullName>
    </recommendedName>
</protein>
<evidence type="ECO:0000256" key="1">
    <source>
        <dbReference type="SAM" id="SignalP"/>
    </source>
</evidence>
<accession>A0ABS6BD23</accession>
<dbReference type="RefSeq" id="WP_215923398.1">
    <property type="nucleotide sequence ID" value="NZ_JAHKNI010000020.1"/>
</dbReference>
<reference evidence="2 3" key="1">
    <citation type="submission" date="2021-06" db="EMBL/GenBank/DDBJ databases">
        <title>Actinomycetes sequencing.</title>
        <authorList>
            <person name="Shan Q."/>
        </authorList>
    </citation>
    <scope>NUCLEOTIDE SEQUENCE [LARGE SCALE GENOMIC DNA]</scope>
    <source>
        <strain evidence="2 3">NEAU-G5</strain>
    </source>
</reference>
<dbReference type="EMBL" id="JAHKNI010000020">
    <property type="protein sequence ID" value="MBU3067315.1"/>
    <property type="molecule type" value="Genomic_DNA"/>
</dbReference>